<sequence length="126" mass="12731">MTRRWPSGPRGSDPTDKGVSEMTKHATTRIGAIALALAAGALGLTACSPAAGANTGSSDGSAGALPTIEAGSFTCSMSGEYRPFNYFDETGKVVGFDVDMCTAIADELGLEAKPVTAPFNSLIGGL</sequence>
<evidence type="ECO:0000256" key="2">
    <source>
        <dbReference type="ARBA" id="ARBA00010333"/>
    </source>
</evidence>
<dbReference type="PROSITE" id="PS01039">
    <property type="entry name" value="SBP_BACTERIAL_3"/>
    <property type="match status" value="1"/>
</dbReference>
<dbReference type="InterPro" id="IPR001638">
    <property type="entry name" value="Solute-binding_3/MltF_N"/>
</dbReference>
<organism evidence="6 7">
    <name type="scientific">Leucobacter chromiireducens subsp. chromiireducens</name>
    <dbReference type="NCBI Taxonomy" id="660067"/>
    <lineage>
        <taxon>Bacteria</taxon>
        <taxon>Bacillati</taxon>
        <taxon>Actinomycetota</taxon>
        <taxon>Actinomycetes</taxon>
        <taxon>Micrococcales</taxon>
        <taxon>Microbacteriaceae</taxon>
        <taxon>Leucobacter</taxon>
    </lineage>
</organism>
<dbReference type="SUPFAM" id="SSF53850">
    <property type="entry name" value="Periplasmic binding protein-like II"/>
    <property type="match status" value="1"/>
</dbReference>
<evidence type="ECO:0000259" key="5">
    <source>
        <dbReference type="Pfam" id="PF00497"/>
    </source>
</evidence>
<reference evidence="6 7" key="1">
    <citation type="submission" date="2018-09" db="EMBL/GenBank/DDBJ databases">
        <title>Comparative genomics of Leucobacter spp.</title>
        <authorList>
            <person name="Reis A.C."/>
            <person name="Kolvenbach B.A."/>
            <person name="Corvini P.F.X."/>
            <person name="Nunes O.C."/>
        </authorList>
    </citation>
    <scope>NUCLEOTIDE SEQUENCE [LARGE SCALE GENOMIC DNA]</scope>
    <source>
        <strain evidence="6 7">L-1</strain>
    </source>
</reference>
<gene>
    <name evidence="6" type="ORF">D3226_13900</name>
</gene>
<dbReference type="InterPro" id="IPR018313">
    <property type="entry name" value="SBP_3_CS"/>
</dbReference>
<feature type="domain" description="Solute-binding protein family 3/N-terminal" evidence="5">
    <location>
        <begin position="75"/>
        <end position="126"/>
    </location>
</feature>
<evidence type="ECO:0000256" key="3">
    <source>
        <dbReference type="ARBA" id="ARBA00022729"/>
    </source>
</evidence>
<dbReference type="Proteomes" id="UP001646141">
    <property type="component" value="Unassembled WGS sequence"/>
</dbReference>
<keyword evidence="3" id="KW-0732">Signal</keyword>
<proteinExistence type="inferred from homology"/>
<comment type="caution">
    <text evidence="6">The sequence shown here is derived from an EMBL/GenBank/DDBJ whole genome shotgun (WGS) entry which is preliminary data.</text>
</comment>
<dbReference type="PANTHER" id="PTHR35936:SF19">
    <property type="entry name" value="AMINO-ACID-BINDING PROTEIN YXEM-RELATED"/>
    <property type="match status" value="1"/>
</dbReference>
<dbReference type="EMBL" id="QYAD01000006">
    <property type="protein sequence ID" value="MBL3691034.1"/>
    <property type="molecule type" value="Genomic_DNA"/>
</dbReference>
<evidence type="ECO:0000256" key="1">
    <source>
        <dbReference type="ARBA" id="ARBA00004196"/>
    </source>
</evidence>
<dbReference type="Gene3D" id="3.40.190.10">
    <property type="entry name" value="Periplasmic binding protein-like II"/>
    <property type="match status" value="1"/>
</dbReference>
<comment type="subcellular location">
    <subcellularLocation>
        <location evidence="1">Cell envelope</location>
    </subcellularLocation>
</comment>
<accession>A0ABS1SS97</accession>
<protein>
    <recommendedName>
        <fullName evidence="5">Solute-binding protein family 3/N-terminal domain-containing protein</fullName>
    </recommendedName>
</protein>
<comment type="similarity">
    <text evidence="2">Belongs to the bacterial solute-binding protein 3 family.</text>
</comment>
<feature type="region of interest" description="Disordered" evidence="4">
    <location>
        <begin position="1"/>
        <end position="22"/>
    </location>
</feature>
<feature type="compositionally biased region" description="Basic and acidic residues" evidence="4">
    <location>
        <begin position="13"/>
        <end position="22"/>
    </location>
</feature>
<evidence type="ECO:0000313" key="6">
    <source>
        <dbReference type="EMBL" id="MBL3691034.1"/>
    </source>
</evidence>
<dbReference type="Pfam" id="PF00497">
    <property type="entry name" value="SBP_bac_3"/>
    <property type="match status" value="1"/>
</dbReference>
<evidence type="ECO:0000256" key="4">
    <source>
        <dbReference type="SAM" id="MobiDB-lite"/>
    </source>
</evidence>
<evidence type="ECO:0000313" key="7">
    <source>
        <dbReference type="Proteomes" id="UP001646141"/>
    </source>
</evidence>
<name>A0ABS1SS97_9MICO</name>
<keyword evidence="7" id="KW-1185">Reference proteome</keyword>
<dbReference type="PANTHER" id="PTHR35936">
    <property type="entry name" value="MEMBRANE-BOUND LYTIC MUREIN TRANSGLYCOSYLASE F"/>
    <property type="match status" value="1"/>
</dbReference>